<gene>
    <name evidence="1" type="ORF">MTBBW1_200014</name>
</gene>
<name>A0A1W1HBK9_9BACT</name>
<evidence type="ECO:0000313" key="2">
    <source>
        <dbReference type="Proteomes" id="UP000191931"/>
    </source>
</evidence>
<dbReference type="Proteomes" id="UP000191931">
    <property type="component" value="Unassembled WGS sequence"/>
</dbReference>
<protein>
    <recommendedName>
        <fullName evidence="3">DUF4926 domain-containing protein</fullName>
    </recommendedName>
</protein>
<dbReference type="STRING" id="1246637.MTBBW1_200014"/>
<organism evidence="1 2">
    <name type="scientific">Desulfamplus magnetovallimortis</name>
    <dbReference type="NCBI Taxonomy" id="1246637"/>
    <lineage>
        <taxon>Bacteria</taxon>
        <taxon>Pseudomonadati</taxon>
        <taxon>Thermodesulfobacteriota</taxon>
        <taxon>Desulfobacteria</taxon>
        <taxon>Desulfobacterales</taxon>
        <taxon>Desulfobacteraceae</taxon>
        <taxon>Desulfamplus</taxon>
    </lineage>
</organism>
<sequence>MLPDIGDIIELITSIPEKNLNAGLCGTVVHSHSNDIYEIEFTNEKGETMDFLSLHKKYFMVVWKSETKQWIPIAEQTSSLVAGMPDDVARQVLDFARFLSFRYRKTA</sequence>
<dbReference type="EMBL" id="FWEV01000113">
    <property type="protein sequence ID" value="SLM29877.1"/>
    <property type="molecule type" value="Genomic_DNA"/>
</dbReference>
<dbReference type="AlphaFoldDB" id="A0A1W1HBK9"/>
<accession>A0A1W1HBK9</accession>
<evidence type="ECO:0008006" key="3">
    <source>
        <dbReference type="Google" id="ProtNLM"/>
    </source>
</evidence>
<reference evidence="1 2" key="1">
    <citation type="submission" date="2017-03" db="EMBL/GenBank/DDBJ databases">
        <authorList>
            <person name="Afonso C.L."/>
            <person name="Miller P.J."/>
            <person name="Scott M.A."/>
            <person name="Spackman E."/>
            <person name="Goraichik I."/>
            <person name="Dimitrov K.M."/>
            <person name="Suarez D.L."/>
            <person name="Swayne D.E."/>
        </authorList>
    </citation>
    <scope>NUCLEOTIDE SEQUENCE [LARGE SCALE GENOMIC DNA]</scope>
    <source>
        <strain evidence="1">PRJEB14757</strain>
    </source>
</reference>
<dbReference type="OrthoDB" id="983005at2"/>
<proteinExistence type="predicted"/>
<evidence type="ECO:0000313" key="1">
    <source>
        <dbReference type="EMBL" id="SLM29877.1"/>
    </source>
</evidence>
<dbReference type="RefSeq" id="WP_080799263.1">
    <property type="nucleotide sequence ID" value="NZ_LT828540.1"/>
</dbReference>
<dbReference type="InterPro" id="IPR032568">
    <property type="entry name" value="DUF4926"/>
</dbReference>
<dbReference type="Pfam" id="PF16277">
    <property type="entry name" value="DUF4926"/>
    <property type="match status" value="1"/>
</dbReference>
<keyword evidence="2" id="KW-1185">Reference proteome</keyword>